<dbReference type="Pfam" id="PF22780">
    <property type="entry name" value="HI0933_like_1st"/>
    <property type="match status" value="1"/>
</dbReference>
<dbReference type="SUPFAM" id="SSF160996">
    <property type="entry name" value="HI0933 insert domain-like"/>
    <property type="match status" value="1"/>
</dbReference>
<dbReference type="EMBL" id="AQHR01000007">
    <property type="protein sequence ID" value="EON79346.1"/>
    <property type="molecule type" value="Genomic_DNA"/>
</dbReference>
<dbReference type="AlphaFoldDB" id="R7ZZ23"/>
<evidence type="ECO:0000313" key="6">
    <source>
        <dbReference type="EMBL" id="EON79346.1"/>
    </source>
</evidence>
<dbReference type="STRING" id="1232681.ADIS_0148"/>
<dbReference type="InterPro" id="IPR023166">
    <property type="entry name" value="BaiN-like_dom_sf"/>
</dbReference>
<evidence type="ECO:0000256" key="3">
    <source>
        <dbReference type="ARBA" id="ARBA00022827"/>
    </source>
</evidence>
<sequence length="397" mass="43836">MIGGGAAGFFAAIQAASLGNSVTIFEKTSKLLSKVKVSGGGRCNVTNSCPEISKLVKFYPRGEKFLRRVFQQFSVPDTIAWFESRGVQLKVEPDGRIFPISDSSQSVIDALKREASKVGVVVKTKTEVKSIVRSGHGFQLGFDGYSEQVDCVIVTSGGHPKSSGYDFIRPLGHRIIDPIPSLFTFNTPKDPLRSLPGISMPNAHIRLEGTKLEYMGPLLITHWGVSGPAVLKLSAFGAQWLHDHMYRARAQIRWDATFTEEGLRIALHGYRESYPKRKISAHPLFQIPARLWLFLNEQAGIDSGLVWHQISKKQINRLLENLFRFTIEIDGKTTFKEEFVTAGGVRLDEISPDTMESRLVNGVFFAGEVIDVDGITGGFNFQAAWSTGFVAGISVNQ</sequence>
<organism evidence="6 7">
    <name type="scientific">Lunatimonas lonarensis</name>
    <dbReference type="NCBI Taxonomy" id="1232681"/>
    <lineage>
        <taxon>Bacteria</taxon>
        <taxon>Pseudomonadati</taxon>
        <taxon>Bacteroidota</taxon>
        <taxon>Cytophagia</taxon>
        <taxon>Cytophagales</taxon>
        <taxon>Cyclobacteriaceae</taxon>
    </lineage>
</organism>
<keyword evidence="3" id="KW-0274">FAD</keyword>
<dbReference type="NCBIfam" id="TIGR00275">
    <property type="entry name" value="aminoacetone oxidase family FAD-binding enzyme"/>
    <property type="match status" value="1"/>
</dbReference>
<comment type="cofactor">
    <cofactor evidence="1">
        <name>FAD</name>
        <dbReference type="ChEBI" id="CHEBI:57692"/>
    </cofactor>
</comment>
<feature type="domain" description="RsdA/BaiN/AoA(So)-like insert" evidence="5">
    <location>
        <begin position="180"/>
        <end position="340"/>
    </location>
</feature>
<protein>
    <submittedName>
        <fullName evidence="6">NAD(FAD)-utilizing dehydrogenase</fullName>
    </submittedName>
</protein>
<dbReference type="InterPro" id="IPR004792">
    <property type="entry name" value="BaiN-like"/>
</dbReference>
<dbReference type="SUPFAM" id="SSF51905">
    <property type="entry name" value="FAD/NAD(P)-binding domain"/>
    <property type="match status" value="1"/>
</dbReference>
<comment type="caution">
    <text evidence="6">The sequence shown here is derived from an EMBL/GenBank/DDBJ whole genome shotgun (WGS) entry which is preliminary data.</text>
</comment>
<dbReference type="PANTHER" id="PTHR42887">
    <property type="entry name" value="OS12G0638800 PROTEIN"/>
    <property type="match status" value="1"/>
</dbReference>
<dbReference type="Gene3D" id="2.40.30.10">
    <property type="entry name" value="Translation factors"/>
    <property type="match status" value="1"/>
</dbReference>
<dbReference type="Gene3D" id="3.50.50.60">
    <property type="entry name" value="FAD/NAD(P)-binding domain"/>
    <property type="match status" value="1"/>
</dbReference>
<accession>R7ZZ23</accession>
<gene>
    <name evidence="6" type="ORF">ADIS_0148</name>
</gene>
<dbReference type="PATRIC" id="fig|1288963.3.peg.146"/>
<evidence type="ECO:0000259" key="5">
    <source>
        <dbReference type="Pfam" id="PF22780"/>
    </source>
</evidence>
<dbReference type="Pfam" id="PF03486">
    <property type="entry name" value="HI0933_like"/>
    <property type="match status" value="1"/>
</dbReference>
<evidence type="ECO:0000256" key="1">
    <source>
        <dbReference type="ARBA" id="ARBA00001974"/>
    </source>
</evidence>
<dbReference type="Proteomes" id="UP000013909">
    <property type="component" value="Unassembled WGS sequence"/>
</dbReference>
<evidence type="ECO:0000256" key="2">
    <source>
        <dbReference type="ARBA" id="ARBA00022630"/>
    </source>
</evidence>
<evidence type="ECO:0000313" key="7">
    <source>
        <dbReference type="Proteomes" id="UP000013909"/>
    </source>
</evidence>
<proteinExistence type="predicted"/>
<keyword evidence="7" id="KW-1185">Reference proteome</keyword>
<evidence type="ECO:0000259" key="4">
    <source>
        <dbReference type="Pfam" id="PF03486"/>
    </source>
</evidence>
<keyword evidence="2" id="KW-0285">Flavoprotein</keyword>
<feature type="domain" description="RsdA/BaiN/AoA(So)-like Rossmann fold-like" evidence="4">
    <location>
        <begin position="2"/>
        <end position="392"/>
    </location>
</feature>
<dbReference type="InterPro" id="IPR057661">
    <property type="entry name" value="RsdA/BaiN/AoA(So)_Rossmann"/>
</dbReference>
<dbReference type="InterPro" id="IPR055178">
    <property type="entry name" value="RsdA/BaiN/AoA(So)-like_dom"/>
</dbReference>
<reference evidence="6 7" key="1">
    <citation type="submission" date="2013-02" db="EMBL/GenBank/DDBJ databases">
        <title>A novel strain isolated from Lonar lake, Maharashtra, India.</title>
        <authorList>
            <person name="Singh A."/>
        </authorList>
    </citation>
    <scope>NUCLEOTIDE SEQUENCE [LARGE SCALE GENOMIC DNA]</scope>
    <source>
        <strain evidence="6 7">AK24</strain>
    </source>
</reference>
<dbReference type="Gene3D" id="1.10.8.260">
    <property type="entry name" value="HI0933 insert domain-like"/>
    <property type="match status" value="1"/>
</dbReference>
<name>R7ZZ23_9BACT</name>
<dbReference type="InterPro" id="IPR036188">
    <property type="entry name" value="FAD/NAD-bd_sf"/>
</dbReference>
<dbReference type="PANTHER" id="PTHR42887:SF2">
    <property type="entry name" value="OS12G0638800 PROTEIN"/>
    <property type="match status" value="1"/>
</dbReference>